<dbReference type="GeneID" id="76214829"/>
<dbReference type="Gene3D" id="2.40.50.140">
    <property type="entry name" value="Nucleic acid-binding proteins"/>
    <property type="match status" value="3"/>
</dbReference>
<gene>
    <name evidence="3" type="ORF">SAMN05216476_4828</name>
</gene>
<dbReference type="PANTHER" id="PTHR37296">
    <property type="entry name" value="CONSERVED VIRULENCE FACTOR B"/>
    <property type="match status" value="1"/>
</dbReference>
<dbReference type="Gene3D" id="1.10.10.10">
    <property type="entry name" value="Winged helix-like DNA-binding domain superfamily/Winged helix DNA-binding domain"/>
    <property type="match status" value="1"/>
</dbReference>
<dbReference type="PANTHER" id="PTHR37296:SF1">
    <property type="entry name" value="CONSERVED VIRULENCE FACTOR B"/>
    <property type="match status" value="1"/>
</dbReference>
<name>A0AAX2DHJ6_9PSED</name>
<dbReference type="InterPro" id="IPR012340">
    <property type="entry name" value="NA-bd_OB-fold"/>
</dbReference>
<feature type="domain" description="S1 motif" evidence="2">
    <location>
        <begin position="71"/>
        <end position="133"/>
    </location>
</feature>
<evidence type="ECO:0000259" key="2">
    <source>
        <dbReference type="SMART" id="SM00316"/>
    </source>
</evidence>
<keyword evidence="4" id="KW-1185">Reference proteome</keyword>
<organism evidence="3 4">
    <name type="scientific">Pseudomonas mediterranea</name>
    <dbReference type="NCBI Taxonomy" id="183795"/>
    <lineage>
        <taxon>Bacteria</taxon>
        <taxon>Pseudomonadati</taxon>
        <taxon>Pseudomonadota</taxon>
        <taxon>Gammaproteobacteria</taxon>
        <taxon>Pseudomonadales</taxon>
        <taxon>Pseudomonadaceae</taxon>
        <taxon>Pseudomonas</taxon>
    </lineage>
</organism>
<dbReference type="Pfam" id="PF17783">
    <property type="entry name" value="WHD_CvfB"/>
    <property type="match status" value="1"/>
</dbReference>
<dbReference type="Pfam" id="PF13509">
    <property type="entry name" value="S1_2"/>
    <property type="match status" value="2"/>
</dbReference>
<dbReference type="SMART" id="SM00316">
    <property type="entry name" value="S1"/>
    <property type="match status" value="2"/>
</dbReference>
<dbReference type="AlphaFoldDB" id="A0AAX2DHJ6"/>
<reference evidence="3 4" key="1">
    <citation type="submission" date="2016-10" db="EMBL/GenBank/DDBJ databases">
        <authorList>
            <person name="Varghese N."/>
            <person name="Submissions S."/>
        </authorList>
    </citation>
    <scope>NUCLEOTIDE SEQUENCE [LARGE SCALE GENOMIC DNA]</scope>
    <source>
        <strain evidence="3 4">DSM 16733</strain>
    </source>
</reference>
<sequence length="278" mass="30955">MALVGRYNSLQVVKHTNFGLYLDGGADGEILLPNRYIPKDIPSEDEDWLNVFIYLDSDDKLIATTEKPKVQVGEFASLKVVEVNSIGVFLDWGLPKDLLLPFSEEKRQMAAGDYCVVHVYLDKHTRRITATARLDRYLDKTPANYSPGQEVDLLVAEATDMGFKAIINNRHWGLIHKNEVFKFLRPGKQEKGYIKEIRADGKISLSLQPVGQEAATSLNAKILAKLRDNNGTLPVSDKSDPAQISSLFGVSKGNFKKAIGALYKNGQIVIHADRIELS</sequence>
<feature type="domain" description="S1 motif" evidence="2">
    <location>
        <begin position="146"/>
        <end position="208"/>
    </location>
</feature>
<dbReference type="InterPro" id="IPR040764">
    <property type="entry name" value="CvfB_WH"/>
</dbReference>
<dbReference type="GO" id="GO:0003676">
    <property type="term" value="F:nucleic acid binding"/>
    <property type="evidence" value="ECO:0007669"/>
    <property type="project" value="InterPro"/>
</dbReference>
<proteinExistence type="inferred from homology"/>
<dbReference type="RefSeq" id="WP_047701700.1">
    <property type="nucleotide sequence ID" value="NZ_CP046874.1"/>
</dbReference>
<dbReference type="InterPro" id="IPR014464">
    <property type="entry name" value="CvfB_fam"/>
</dbReference>
<dbReference type="Proteomes" id="UP000183772">
    <property type="component" value="Chromosome I"/>
</dbReference>
<evidence type="ECO:0000313" key="4">
    <source>
        <dbReference type="Proteomes" id="UP000183772"/>
    </source>
</evidence>
<accession>A0AAX2DHJ6</accession>
<dbReference type="PIRSF" id="PIRSF012524">
    <property type="entry name" value="YitL_S1"/>
    <property type="match status" value="1"/>
</dbReference>
<evidence type="ECO:0000313" key="3">
    <source>
        <dbReference type="EMBL" id="SDU72647.1"/>
    </source>
</evidence>
<dbReference type="InterPro" id="IPR003029">
    <property type="entry name" value="S1_domain"/>
</dbReference>
<protein>
    <recommendedName>
        <fullName evidence="2">S1 motif domain-containing protein</fullName>
    </recommendedName>
</protein>
<dbReference type="InterPro" id="IPR036388">
    <property type="entry name" value="WH-like_DNA-bd_sf"/>
</dbReference>
<dbReference type="EMBL" id="LT629790">
    <property type="protein sequence ID" value="SDU72647.1"/>
    <property type="molecule type" value="Genomic_DNA"/>
</dbReference>
<comment type="similarity">
    <text evidence="1">Belongs to the CvfB family.</text>
</comment>
<evidence type="ECO:0000256" key="1">
    <source>
        <dbReference type="PIRNR" id="PIRNR012524"/>
    </source>
</evidence>
<dbReference type="InterPro" id="IPR039566">
    <property type="entry name" value="CvfB_S1_st"/>
</dbReference>